<dbReference type="InterPro" id="IPR011852">
    <property type="entry name" value="TRAP_TAXI"/>
</dbReference>
<comment type="caution">
    <text evidence="2">The sequence shown here is derived from an EMBL/GenBank/DDBJ whole genome shotgun (WGS) entry which is preliminary data.</text>
</comment>
<feature type="transmembrane region" description="Helical" evidence="1">
    <location>
        <begin position="21"/>
        <end position="40"/>
    </location>
</feature>
<protein>
    <recommendedName>
        <fullName evidence="6">Secreted protein</fullName>
    </recommendedName>
</protein>
<dbReference type="Proteomes" id="UP000299211">
    <property type="component" value="Unassembled WGS sequence"/>
</dbReference>
<accession>A0A4D4LWS7</accession>
<dbReference type="PANTHER" id="PTHR42941">
    <property type="entry name" value="SLL1037 PROTEIN"/>
    <property type="match status" value="1"/>
</dbReference>
<keyword evidence="1" id="KW-0812">Transmembrane</keyword>
<reference evidence="2 5" key="2">
    <citation type="submission" date="2019-04" db="EMBL/GenBank/DDBJ databases">
        <title>Draft genome sequences of Streptomyces avermitilis NBRC 14893.</title>
        <authorList>
            <person name="Komaki H."/>
            <person name="Tamura T."/>
            <person name="Hosoyama A."/>
        </authorList>
    </citation>
    <scope>NUCLEOTIDE SEQUENCE [LARGE SCALE GENOMIC DNA]</scope>
    <source>
        <strain evidence="2 5">NBRC 14893</strain>
    </source>
</reference>
<keyword evidence="1" id="KW-1133">Transmembrane helix</keyword>
<dbReference type="SUPFAM" id="SSF53850">
    <property type="entry name" value="Periplasmic binding protein-like II"/>
    <property type="match status" value="1"/>
</dbReference>
<dbReference type="PANTHER" id="PTHR42941:SF1">
    <property type="entry name" value="SLL1037 PROTEIN"/>
    <property type="match status" value="1"/>
</dbReference>
<evidence type="ECO:0008006" key="6">
    <source>
        <dbReference type="Google" id="ProtNLM"/>
    </source>
</evidence>
<evidence type="ECO:0000313" key="2">
    <source>
        <dbReference type="EMBL" id="GDY62299.1"/>
    </source>
</evidence>
<evidence type="ECO:0000313" key="4">
    <source>
        <dbReference type="Proteomes" id="UP000299211"/>
    </source>
</evidence>
<gene>
    <name evidence="2" type="ORF">SAV14893_016920</name>
    <name evidence="3" type="ORF">SAV31267_070810</name>
</gene>
<dbReference type="AlphaFoldDB" id="A0A4D4LWS7"/>
<dbReference type="STRING" id="33903.AQJ43_32205"/>
<dbReference type="Pfam" id="PF16868">
    <property type="entry name" value="NMT1_3"/>
    <property type="match status" value="1"/>
</dbReference>
<evidence type="ECO:0000313" key="5">
    <source>
        <dbReference type="Proteomes" id="UP000302139"/>
    </source>
</evidence>
<sequence length="340" mass="36709">MRAGRIARMFQALPRLRRRHALLGSTAAFVVFGLLLWWLLPLGEESPGGTVTFSTGTPTGVYQKYGKLLKQAIAKDMPKLDVTLLDSDGSQENVRKVATGNADFTIAAADAVATYELARKPGADRLRGCARLYDDYVHLVVPRSSSVQSVADLKGRKVAVGPSGSGVRLIAEHVLKAAGLDAEKDITPSSEGIAAMPGLLEQHKIDAFFWSGGLTTSAITELSKGFDIRLVPIGSTLVKRLHEQGDSSSYYRAAVMPADAYPLAQQGSSVQTIAVANLLMTREDMDATLTEQLTRTVIDSRDRIGSQVHAAQLVDLRTAIYTDPLALHEGASRYYRSVKP</sequence>
<keyword evidence="1" id="KW-0472">Membrane</keyword>
<dbReference type="NCBIfam" id="TIGR02122">
    <property type="entry name" value="TRAP_TAXI"/>
    <property type="match status" value="1"/>
</dbReference>
<dbReference type="EMBL" id="BJHX01000001">
    <property type="protein sequence ID" value="GDY62299.1"/>
    <property type="molecule type" value="Genomic_DNA"/>
</dbReference>
<dbReference type="Proteomes" id="UP000302139">
    <property type="component" value="Unassembled WGS sequence"/>
</dbReference>
<proteinExistence type="predicted"/>
<name>A0A4D4LWS7_STRAX</name>
<evidence type="ECO:0000256" key="1">
    <source>
        <dbReference type="SAM" id="Phobius"/>
    </source>
</evidence>
<organism evidence="2 5">
    <name type="scientific">Streptomyces avermitilis</name>
    <dbReference type="NCBI Taxonomy" id="33903"/>
    <lineage>
        <taxon>Bacteria</taxon>
        <taxon>Bacillati</taxon>
        <taxon>Actinomycetota</taxon>
        <taxon>Actinomycetes</taxon>
        <taxon>Kitasatosporales</taxon>
        <taxon>Streptomycetaceae</taxon>
        <taxon>Streptomyces</taxon>
    </lineage>
</organism>
<dbReference type="Gene3D" id="3.40.190.10">
    <property type="entry name" value="Periplasmic binding protein-like II"/>
    <property type="match status" value="2"/>
</dbReference>
<dbReference type="EMBL" id="BJHY01000001">
    <property type="protein sequence ID" value="GDY77596.1"/>
    <property type="molecule type" value="Genomic_DNA"/>
</dbReference>
<reference evidence="3 4" key="1">
    <citation type="submission" date="2019-04" db="EMBL/GenBank/DDBJ databases">
        <title>Draft genome sequences of Streptomyces avermitilis ATCC 31267.</title>
        <authorList>
            <person name="Komaki H."/>
            <person name="Tamura T."/>
            <person name="Hosoyama A."/>
        </authorList>
    </citation>
    <scope>NUCLEOTIDE SEQUENCE [LARGE SCALE GENOMIC DNA]</scope>
    <source>
        <strain evidence="3 4">ATCC 31267</strain>
    </source>
</reference>
<evidence type="ECO:0000313" key="3">
    <source>
        <dbReference type="EMBL" id="GDY77596.1"/>
    </source>
</evidence>